<dbReference type="OrthoDB" id="9810066at2"/>
<dbReference type="Gene3D" id="3.40.50.1820">
    <property type="entry name" value="alpha/beta hydrolase"/>
    <property type="match status" value="1"/>
</dbReference>
<name>A0A1I0X310_9PSEU</name>
<proteinExistence type="inferred from homology"/>
<reference evidence="4" key="1">
    <citation type="submission" date="2016-10" db="EMBL/GenBank/DDBJ databases">
        <authorList>
            <person name="Varghese N."/>
            <person name="Submissions S."/>
        </authorList>
    </citation>
    <scope>NUCLEOTIDE SEQUENCE [LARGE SCALE GENOMIC DNA]</scope>
    <source>
        <strain evidence="4">CGMCC 4.3568</strain>
    </source>
</reference>
<keyword evidence="3" id="KW-0378">Hydrolase</keyword>
<dbReference type="AlphaFoldDB" id="A0A1I0X310"/>
<gene>
    <name evidence="3" type="ORF">SAMN05216266_102392</name>
</gene>
<evidence type="ECO:0000313" key="3">
    <source>
        <dbReference type="EMBL" id="SFA94746.1"/>
    </source>
</evidence>
<dbReference type="InterPro" id="IPR050261">
    <property type="entry name" value="FrsA_esterase"/>
</dbReference>
<dbReference type="Pfam" id="PF01738">
    <property type="entry name" value="DLH"/>
    <property type="match status" value="1"/>
</dbReference>
<comment type="similarity">
    <text evidence="1">Belongs to the AB hydrolase superfamily.</text>
</comment>
<dbReference type="Proteomes" id="UP000243799">
    <property type="component" value="Unassembled WGS sequence"/>
</dbReference>
<dbReference type="RefSeq" id="WP_091670733.1">
    <property type="nucleotide sequence ID" value="NZ_FOKG01000002.1"/>
</dbReference>
<dbReference type="InterPro" id="IPR029058">
    <property type="entry name" value="AB_hydrolase_fold"/>
</dbReference>
<protein>
    <submittedName>
        <fullName evidence="3">Dienelactone hydrolase</fullName>
    </submittedName>
</protein>
<evidence type="ECO:0000256" key="1">
    <source>
        <dbReference type="ARBA" id="ARBA00008645"/>
    </source>
</evidence>
<dbReference type="PANTHER" id="PTHR22946">
    <property type="entry name" value="DIENELACTONE HYDROLASE DOMAIN-CONTAINING PROTEIN-RELATED"/>
    <property type="match status" value="1"/>
</dbReference>
<dbReference type="EMBL" id="FOKG01000002">
    <property type="protein sequence ID" value="SFA94746.1"/>
    <property type="molecule type" value="Genomic_DNA"/>
</dbReference>
<sequence length="213" mass="22731">MTEAVVIEGPDGRLCGDLGVPGQPKGIVVFAHGSGSSRHSRRNRGVAEALRRNGFATLLIDLLTEDEERVDIRTRQLRFDIDLLADRVRQAVDGIRAREGVRDLPVGLFGASTGAAAALVTAAQEPRVRAVVSRGGRPDLAGYELSSVTAPTLLIVGGLDEEVLHLNRQAAARLAGPHRLEIVAGAGHLFEEPGALDEVARLAGDWFHEYLPA</sequence>
<accession>A0A1I0X310</accession>
<dbReference type="GO" id="GO:0016787">
    <property type="term" value="F:hydrolase activity"/>
    <property type="evidence" value="ECO:0007669"/>
    <property type="project" value="UniProtKB-KW"/>
</dbReference>
<evidence type="ECO:0000259" key="2">
    <source>
        <dbReference type="Pfam" id="PF01738"/>
    </source>
</evidence>
<evidence type="ECO:0000313" key="4">
    <source>
        <dbReference type="Proteomes" id="UP000243799"/>
    </source>
</evidence>
<feature type="domain" description="Dienelactone hydrolase" evidence="2">
    <location>
        <begin position="21"/>
        <end position="196"/>
    </location>
</feature>
<organism evidence="3 4">
    <name type="scientific">Amycolatopsis marina</name>
    <dbReference type="NCBI Taxonomy" id="490629"/>
    <lineage>
        <taxon>Bacteria</taxon>
        <taxon>Bacillati</taxon>
        <taxon>Actinomycetota</taxon>
        <taxon>Actinomycetes</taxon>
        <taxon>Pseudonocardiales</taxon>
        <taxon>Pseudonocardiaceae</taxon>
        <taxon>Amycolatopsis</taxon>
    </lineage>
</organism>
<keyword evidence="4" id="KW-1185">Reference proteome</keyword>
<dbReference type="InterPro" id="IPR002925">
    <property type="entry name" value="Dienelactn_hydro"/>
</dbReference>
<dbReference type="STRING" id="490629.SAMN05216266_102392"/>
<dbReference type="SUPFAM" id="SSF53474">
    <property type="entry name" value="alpha/beta-Hydrolases"/>
    <property type="match status" value="1"/>
</dbReference>